<reference evidence="2" key="1">
    <citation type="submission" date="2019-12" db="UniProtKB">
        <authorList>
            <consortium name="WormBaseParasite"/>
        </authorList>
    </citation>
    <scope>IDENTIFICATION</scope>
</reference>
<protein>
    <submittedName>
        <fullName evidence="2">Uncharacterized protein</fullName>
    </submittedName>
</protein>
<dbReference type="AlphaFoldDB" id="A0A5S6Q9Z8"/>
<name>A0A5S6Q9Z8_TRIMR</name>
<evidence type="ECO:0000313" key="2">
    <source>
        <dbReference type="WBParaSite" id="TMUE_1000003787.1"/>
    </source>
</evidence>
<sequence>MRESAWYLQMPLRGGNVQNKLPQEYGQLLEQSLPPRRGALRRMRVICCVRQGYCCVRETEYEFIGQAWKPKPHQH</sequence>
<dbReference type="WBParaSite" id="TMUE_1000003787.1">
    <property type="protein sequence ID" value="TMUE_1000003787.1"/>
    <property type="gene ID" value="WBGene00287165"/>
</dbReference>
<evidence type="ECO:0000313" key="1">
    <source>
        <dbReference type="Proteomes" id="UP000046395"/>
    </source>
</evidence>
<dbReference type="Proteomes" id="UP000046395">
    <property type="component" value="Unassembled WGS sequence"/>
</dbReference>
<keyword evidence="1" id="KW-1185">Reference proteome</keyword>
<accession>A0A5S6Q9Z8</accession>
<proteinExistence type="predicted"/>
<organism evidence="1 2">
    <name type="scientific">Trichuris muris</name>
    <name type="common">Mouse whipworm</name>
    <dbReference type="NCBI Taxonomy" id="70415"/>
    <lineage>
        <taxon>Eukaryota</taxon>
        <taxon>Metazoa</taxon>
        <taxon>Ecdysozoa</taxon>
        <taxon>Nematoda</taxon>
        <taxon>Enoplea</taxon>
        <taxon>Dorylaimia</taxon>
        <taxon>Trichinellida</taxon>
        <taxon>Trichuridae</taxon>
        <taxon>Trichuris</taxon>
    </lineage>
</organism>